<evidence type="ECO:0000313" key="13">
    <source>
        <dbReference type="Proteomes" id="UP000247005"/>
    </source>
</evidence>
<feature type="domain" description="PIN" evidence="9">
    <location>
        <begin position="2"/>
        <end position="119"/>
    </location>
</feature>
<dbReference type="Proteomes" id="UP000237073">
    <property type="component" value="Unassembled WGS sequence"/>
</dbReference>
<dbReference type="AlphaFoldDB" id="A0A2P5GN76"/>
<comment type="similarity">
    <text evidence="7 8">Belongs to the PINc/VapC protein family.</text>
</comment>
<keyword evidence="3 8" id="KW-0540">Nuclease</keyword>
<evidence type="ECO:0000256" key="4">
    <source>
        <dbReference type="ARBA" id="ARBA00022723"/>
    </source>
</evidence>
<name>A0A2P5GN76_9ENTR</name>
<keyword evidence="2 8" id="KW-1277">Toxin-antitoxin system</keyword>
<dbReference type="GO" id="GO:0004540">
    <property type="term" value="F:RNA nuclease activity"/>
    <property type="evidence" value="ECO:0007669"/>
    <property type="project" value="InterPro"/>
</dbReference>
<evidence type="ECO:0000256" key="1">
    <source>
        <dbReference type="ARBA" id="ARBA00001946"/>
    </source>
</evidence>
<dbReference type="GO" id="GO:0090729">
    <property type="term" value="F:toxin activity"/>
    <property type="evidence" value="ECO:0007669"/>
    <property type="project" value="UniProtKB-KW"/>
</dbReference>
<dbReference type="InterPro" id="IPR022907">
    <property type="entry name" value="VapC_family"/>
</dbReference>
<keyword evidence="8" id="KW-0800">Toxin</keyword>
<dbReference type="CDD" id="cd18740">
    <property type="entry name" value="PIN_VapC4-5_FitB-like"/>
    <property type="match status" value="1"/>
</dbReference>
<sequence>MYMMDTNTVSHLFRQHPNVIARIAEISPRDICISSVTEAELLYGVAKRQSKTLKASVLAFLDSVTIYDWDSHAAACYGVLRATMEKKGKIMGTMDQLIASHALSRKVTLVSNDHAFAMVQGLNREDWTV</sequence>
<dbReference type="InterPro" id="IPR029060">
    <property type="entry name" value="PIN-like_dom_sf"/>
</dbReference>
<dbReference type="GO" id="GO:0016787">
    <property type="term" value="F:hydrolase activity"/>
    <property type="evidence" value="ECO:0007669"/>
    <property type="project" value="UniProtKB-KW"/>
</dbReference>
<dbReference type="EC" id="3.1.-.-" evidence="8"/>
<dbReference type="Pfam" id="PF01850">
    <property type="entry name" value="PIN"/>
    <property type="match status" value="1"/>
</dbReference>
<keyword evidence="5 8" id="KW-0378">Hydrolase</keyword>
<protein>
    <recommendedName>
        <fullName evidence="8">Ribonuclease VapC</fullName>
        <shortName evidence="8">RNase VapC</shortName>
        <ecNumber evidence="8">3.1.-.-</ecNumber>
    </recommendedName>
    <alternativeName>
        <fullName evidence="8">Toxin VapC</fullName>
    </alternativeName>
</protein>
<reference evidence="12 13" key="1">
    <citation type="submission" date="2018-01" db="EMBL/GenBank/DDBJ databases">
        <title>Superficieibacter electus gen. nov., sp. nov., an extended-spectrum beta-lactamase possessing member of the Enterobacteriaceae family, isolated from intensive care unit surfaces.</title>
        <authorList>
            <person name="Potter R.F."/>
            <person name="D'Souza A.W."/>
        </authorList>
    </citation>
    <scope>NUCLEOTIDE SEQUENCE [LARGE SCALE GENOMIC DNA]</scope>
    <source>
        <strain evidence="11 13">BP-1</strain>
        <strain evidence="10 12">BP-2</strain>
    </source>
</reference>
<dbReference type="SUPFAM" id="SSF88723">
    <property type="entry name" value="PIN domain-like"/>
    <property type="match status" value="1"/>
</dbReference>
<evidence type="ECO:0000256" key="5">
    <source>
        <dbReference type="ARBA" id="ARBA00022801"/>
    </source>
</evidence>
<dbReference type="Gene3D" id="3.40.50.1010">
    <property type="entry name" value="5'-nuclease"/>
    <property type="match status" value="1"/>
</dbReference>
<evidence type="ECO:0000313" key="11">
    <source>
        <dbReference type="EMBL" id="POP47571.1"/>
    </source>
</evidence>
<evidence type="ECO:0000256" key="6">
    <source>
        <dbReference type="ARBA" id="ARBA00022842"/>
    </source>
</evidence>
<dbReference type="HAMAP" id="MF_00265">
    <property type="entry name" value="VapC_Nob1"/>
    <property type="match status" value="1"/>
</dbReference>
<evidence type="ECO:0000256" key="7">
    <source>
        <dbReference type="ARBA" id="ARBA00038093"/>
    </source>
</evidence>
<feature type="binding site" evidence="8">
    <location>
        <position position="5"/>
    </location>
    <ligand>
        <name>Mg(2+)</name>
        <dbReference type="ChEBI" id="CHEBI:18420"/>
    </ligand>
</feature>
<evidence type="ECO:0000259" key="9">
    <source>
        <dbReference type="Pfam" id="PF01850"/>
    </source>
</evidence>
<dbReference type="RefSeq" id="WP_103676391.1">
    <property type="nucleotide sequence ID" value="NZ_PQGD01000012.1"/>
</dbReference>
<comment type="function">
    <text evidence="8">Toxic component of a toxin-antitoxin (TA) system. An RNase.</text>
</comment>
<dbReference type="PANTHER" id="PTHR33653:SF1">
    <property type="entry name" value="RIBONUCLEASE VAPC2"/>
    <property type="match status" value="1"/>
</dbReference>
<organism evidence="11 13">
    <name type="scientific">Superficieibacter electus</name>
    <dbReference type="NCBI Taxonomy" id="2022662"/>
    <lineage>
        <taxon>Bacteria</taxon>
        <taxon>Pseudomonadati</taxon>
        <taxon>Pseudomonadota</taxon>
        <taxon>Gammaproteobacteria</taxon>
        <taxon>Enterobacterales</taxon>
        <taxon>Enterobacteriaceae</taxon>
        <taxon>Superficieibacter</taxon>
    </lineage>
</organism>
<feature type="binding site" evidence="8">
    <location>
        <position position="95"/>
    </location>
    <ligand>
        <name>Mg(2+)</name>
        <dbReference type="ChEBI" id="CHEBI:18420"/>
    </ligand>
</feature>
<keyword evidence="4 8" id="KW-0479">Metal-binding</keyword>
<keyword evidence="12" id="KW-1185">Reference proteome</keyword>
<dbReference type="InterPro" id="IPR050556">
    <property type="entry name" value="Type_II_TA_system_RNase"/>
</dbReference>
<comment type="caution">
    <text evidence="11">The sequence shown here is derived from an EMBL/GenBank/DDBJ whole genome shotgun (WGS) entry which is preliminary data.</text>
</comment>
<comment type="cofactor">
    <cofactor evidence="1 8">
        <name>Mg(2+)</name>
        <dbReference type="ChEBI" id="CHEBI:18420"/>
    </cofactor>
</comment>
<keyword evidence="6 8" id="KW-0460">Magnesium</keyword>
<evidence type="ECO:0000256" key="8">
    <source>
        <dbReference type="HAMAP-Rule" id="MF_00265"/>
    </source>
</evidence>
<evidence type="ECO:0000313" key="12">
    <source>
        <dbReference type="Proteomes" id="UP000237073"/>
    </source>
</evidence>
<dbReference type="InterPro" id="IPR002716">
    <property type="entry name" value="PIN_dom"/>
</dbReference>
<evidence type="ECO:0000313" key="10">
    <source>
        <dbReference type="EMBL" id="POP44736.1"/>
    </source>
</evidence>
<accession>A0A2P5GN76</accession>
<proteinExistence type="inferred from homology"/>
<dbReference type="OrthoDB" id="9796690at2"/>
<dbReference type="Proteomes" id="UP000247005">
    <property type="component" value="Unassembled WGS sequence"/>
</dbReference>
<evidence type="ECO:0000256" key="3">
    <source>
        <dbReference type="ARBA" id="ARBA00022722"/>
    </source>
</evidence>
<dbReference type="EMBL" id="PQGD01000012">
    <property type="protein sequence ID" value="POP47571.1"/>
    <property type="molecule type" value="Genomic_DNA"/>
</dbReference>
<dbReference type="EMBL" id="PQGE01000009">
    <property type="protein sequence ID" value="POP44736.1"/>
    <property type="molecule type" value="Genomic_DNA"/>
</dbReference>
<dbReference type="GO" id="GO:0000287">
    <property type="term" value="F:magnesium ion binding"/>
    <property type="evidence" value="ECO:0007669"/>
    <property type="project" value="UniProtKB-UniRule"/>
</dbReference>
<evidence type="ECO:0000256" key="2">
    <source>
        <dbReference type="ARBA" id="ARBA00022649"/>
    </source>
</evidence>
<gene>
    <name evidence="8" type="primary">vapC</name>
    <name evidence="11" type="ORF">CHU32_15805</name>
    <name evidence="10" type="ORF">CHU33_11960</name>
</gene>
<dbReference type="PANTHER" id="PTHR33653">
    <property type="entry name" value="RIBONUCLEASE VAPC2"/>
    <property type="match status" value="1"/>
</dbReference>